<feature type="chain" id="PRO_5037554912" evidence="4">
    <location>
        <begin position="25"/>
        <end position="575"/>
    </location>
</feature>
<keyword evidence="3" id="KW-0998">Cell outer membrane</keyword>
<evidence type="ECO:0000256" key="1">
    <source>
        <dbReference type="ARBA" id="ARBA00022452"/>
    </source>
</evidence>
<evidence type="ECO:0000256" key="3">
    <source>
        <dbReference type="ARBA" id="ARBA00023237"/>
    </source>
</evidence>
<sequence>MTHIPVLLPLAAGLLAAAGGPASAQTASQITRESYAPPVRGTAGGGLILPQAGGPDIPAGAAELHVTPSGLEVSGGFAELEGETRDIEAEIAGRQVTAAGLFKAADRLEAAYARAGYLLVRVSLPPQTIENGAPLRLVVTDGYLSGVDAAALPSRVQRQVKAFVAPLVGKRHLTRGELERQLLLAGDTPGLMLRSTLAAGDAPGATVLVLSGRQDPVTANVSIDNSMSEELGTVSMGLGVNFNSVLGFGETGYLHLGGYPGFNGDLLSDDPRNRQAVAGVTVPLGTSGAWINLEGVDSRTHPTSDLDFVLKDVYQRLSAKFGYAWIRSRSFNSSSIAGFDIANEDQTLVFGAADYDFASDRLRVLRVSQTADGVTPWGASVSGRLAASFGLDGLGARTPTAALPGTRFGAEPSFQKLEANFGYAQGLAGNRLQLSVSAKAQTSFGETLFASEQFGLGGADWLSAYESGGFEGDAGAAVRGELSLPKVLRLPGLTSDFGAVAAPYAFAAAGVSSLENPTALEEAITRAVSFGGGVRVALSRKASPLGANLKLEYARGAASGETPEDRFNLGFVARF</sequence>
<reference evidence="7" key="1">
    <citation type="submission" date="2020-12" db="EMBL/GenBank/DDBJ databases">
        <title>Oil enriched cultivation method for isolating marine PHA-producing bacteria.</title>
        <authorList>
            <person name="Zheng W."/>
            <person name="Yu S."/>
            <person name="Huang Y."/>
        </authorList>
    </citation>
    <scope>NUCLEOTIDE SEQUENCE</scope>
    <source>
        <strain evidence="7">SY-2-12</strain>
    </source>
</reference>
<dbReference type="GO" id="GO:0008320">
    <property type="term" value="F:protein transmembrane transporter activity"/>
    <property type="evidence" value="ECO:0007669"/>
    <property type="project" value="TreeGrafter"/>
</dbReference>
<dbReference type="Proteomes" id="UP000664096">
    <property type="component" value="Unassembled WGS sequence"/>
</dbReference>
<comment type="caution">
    <text evidence="7">The sequence shown here is derived from an EMBL/GenBank/DDBJ whole genome shotgun (WGS) entry which is preliminary data.</text>
</comment>
<name>A0A939J2A3_9HYPH</name>
<evidence type="ECO:0000256" key="4">
    <source>
        <dbReference type="SAM" id="SignalP"/>
    </source>
</evidence>
<dbReference type="InterPro" id="IPR051544">
    <property type="entry name" value="TPS_OM_transporter"/>
</dbReference>
<gene>
    <name evidence="7" type="ORF">JF539_21705</name>
</gene>
<organism evidence="7 8">
    <name type="scientific">Roseibium aggregatum</name>
    <dbReference type="NCBI Taxonomy" id="187304"/>
    <lineage>
        <taxon>Bacteria</taxon>
        <taxon>Pseudomonadati</taxon>
        <taxon>Pseudomonadota</taxon>
        <taxon>Alphaproteobacteria</taxon>
        <taxon>Hyphomicrobiales</taxon>
        <taxon>Stappiaceae</taxon>
        <taxon>Roseibium</taxon>
    </lineage>
</organism>
<dbReference type="InterPro" id="IPR013686">
    <property type="entry name" value="Polypept-transport_assoc_ShlB"/>
</dbReference>
<protein>
    <submittedName>
        <fullName evidence="7">ShlB/FhaC/HecB family hemolysin secretion/activation protein</fullName>
    </submittedName>
</protein>
<keyword evidence="1" id="KW-1134">Transmembrane beta strand</keyword>
<dbReference type="AlphaFoldDB" id="A0A939J2A3"/>
<evidence type="ECO:0000259" key="5">
    <source>
        <dbReference type="Pfam" id="PF03865"/>
    </source>
</evidence>
<feature type="signal peptide" evidence="4">
    <location>
        <begin position="1"/>
        <end position="24"/>
    </location>
</feature>
<dbReference type="PANTHER" id="PTHR34597:SF6">
    <property type="entry name" value="BLR6126 PROTEIN"/>
    <property type="match status" value="1"/>
</dbReference>
<feature type="domain" description="Polypeptide-transport-associated ShlB-type" evidence="6">
    <location>
        <begin position="83"/>
        <end position="142"/>
    </location>
</feature>
<accession>A0A939J2A3</accession>
<evidence type="ECO:0000313" key="7">
    <source>
        <dbReference type="EMBL" id="MBN9672986.1"/>
    </source>
</evidence>
<keyword evidence="4" id="KW-0732">Signal</keyword>
<keyword evidence="1" id="KW-0472">Membrane</keyword>
<dbReference type="Gene3D" id="2.40.160.50">
    <property type="entry name" value="membrane protein fhac: a member of the omp85/tpsb transporter family"/>
    <property type="match status" value="1"/>
</dbReference>
<dbReference type="Pfam" id="PF08479">
    <property type="entry name" value="POTRA_2"/>
    <property type="match status" value="1"/>
</dbReference>
<proteinExistence type="predicted"/>
<dbReference type="Pfam" id="PF03865">
    <property type="entry name" value="ShlB"/>
    <property type="match status" value="1"/>
</dbReference>
<dbReference type="InterPro" id="IPR005565">
    <property type="entry name" value="Hemolysn_activator_HlyB_C"/>
</dbReference>
<evidence type="ECO:0000313" key="8">
    <source>
        <dbReference type="Proteomes" id="UP000664096"/>
    </source>
</evidence>
<dbReference type="GO" id="GO:0046819">
    <property type="term" value="P:protein secretion by the type V secretion system"/>
    <property type="evidence" value="ECO:0007669"/>
    <property type="project" value="TreeGrafter"/>
</dbReference>
<evidence type="ECO:0000256" key="2">
    <source>
        <dbReference type="ARBA" id="ARBA00022692"/>
    </source>
</evidence>
<evidence type="ECO:0000259" key="6">
    <source>
        <dbReference type="Pfam" id="PF08479"/>
    </source>
</evidence>
<dbReference type="EMBL" id="JAEKJZ010000005">
    <property type="protein sequence ID" value="MBN9672986.1"/>
    <property type="molecule type" value="Genomic_DNA"/>
</dbReference>
<dbReference type="Gene3D" id="3.10.20.310">
    <property type="entry name" value="membrane protein fhac"/>
    <property type="match status" value="1"/>
</dbReference>
<keyword evidence="2" id="KW-0812">Transmembrane</keyword>
<feature type="domain" description="Haemolysin activator HlyB C-terminal" evidence="5">
    <location>
        <begin position="208"/>
        <end position="496"/>
    </location>
</feature>
<dbReference type="GO" id="GO:0098046">
    <property type="term" value="C:type V protein secretion system complex"/>
    <property type="evidence" value="ECO:0007669"/>
    <property type="project" value="TreeGrafter"/>
</dbReference>
<dbReference type="PANTHER" id="PTHR34597">
    <property type="entry name" value="SLR1661 PROTEIN"/>
    <property type="match status" value="1"/>
</dbReference>